<evidence type="ECO:0000313" key="4">
    <source>
        <dbReference type="Proteomes" id="UP001497457"/>
    </source>
</evidence>
<evidence type="ECO:0000256" key="1">
    <source>
        <dbReference type="SAM" id="MobiDB-lite"/>
    </source>
</evidence>
<feature type="region of interest" description="Disordered" evidence="1">
    <location>
        <begin position="303"/>
        <end position="322"/>
    </location>
</feature>
<sequence>MAARHSSYDDGVIVTNRIRIQKQSKRRAWITETYDNTMGLPTALLPDDMLADVLRRLPPRSLAAARSVCTAWRAAIDDRRLLRADLLPRSLAGILINFPCTSITDFFSWPSTDPSISGKHVDYLPESSGKRSWSTVIDHCNGLLLLYHYVLNPATRRCDPVPPEPILMETKDRYEKGYLAISLSNDTYRVIESPPGAKGDRYHLELLLGKSEKGVYCTLRRGDYSFQVWLLEESSCRTQWVPRHEMDLLALFLKPNPESTRRVGSPKQHPHGPWILQDIDYYYEYNEDDDEDDMGTPLQDEELEWSSEASDDDGMFDCSSNNDDDVNPRDIYGGDVSILGFHPFREIVFINYNFRRGLAYHLNTSKVEDLGNIYSESLDCVPPNGMHIHSSFPYTPCLV</sequence>
<dbReference type="Gene3D" id="1.20.1280.50">
    <property type="match status" value="1"/>
</dbReference>
<dbReference type="EMBL" id="OZ075123">
    <property type="protein sequence ID" value="CAL4918311.1"/>
    <property type="molecule type" value="Genomic_DNA"/>
</dbReference>
<organism evidence="3 4">
    <name type="scientific">Urochloa decumbens</name>
    <dbReference type="NCBI Taxonomy" id="240449"/>
    <lineage>
        <taxon>Eukaryota</taxon>
        <taxon>Viridiplantae</taxon>
        <taxon>Streptophyta</taxon>
        <taxon>Embryophyta</taxon>
        <taxon>Tracheophyta</taxon>
        <taxon>Spermatophyta</taxon>
        <taxon>Magnoliopsida</taxon>
        <taxon>Liliopsida</taxon>
        <taxon>Poales</taxon>
        <taxon>Poaceae</taxon>
        <taxon>PACMAD clade</taxon>
        <taxon>Panicoideae</taxon>
        <taxon>Panicodae</taxon>
        <taxon>Paniceae</taxon>
        <taxon>Melinidinae</taxon>
        <taxon>Urochloa</taxon>
    </lineage>
</organism>
<dbReference type="PROSITE" id="PS50181">
    <property type="entry name" value="FBOX"/>
    <property type="match status" value="1"/>
</dbReference>
<dbReference type="Proteomes" id="UP001497457">
    <property type="component" value="Chromosome 13rd"/>
</dbReference>
<accession>A0ABC8X3P8</accession>
<keyword evidence="4" id="KW-1185">Reference proteome</keyword>
<feature type="compositionally biased region" description="Acidic residues" evidence="1">
    <location>
        <begin position="303"/>
        <end position="315"/>
    </location>
</feature>
<evidence type="ECO:0000313" key="3">
    <source>
        <dbReference type="EMBL" id="CAL4918311.1"/>
    </source>
</evidence>
<dbReference type="SUPFAM" id="SSF81383">
    <property type="entry name" value="F-box domain"/>
    <property type="match status" value="1"/>
</dbReference>
<reference evidence="3" key="1">
    <citation type="submission" date="2024-10" db="EMBL/GenBank/DDBJ databases">
        <authorList>
            <person name="Ryan C."/>
        </authorList>
    </citation>
    <scope>NUCLEOTIDE SEQUENCE [LARGE SCALE GENOMIC DNA]</scope>
</reference>
<dbReference type="AlphaFoldDB" id="A0ABC8X3P8"/>
<protein>
    <recommendedName>
        <fullName evidence="2">F-box domain-containing protein</fullName>
    </recommendedName>
</protein>
<proteinExistence type="predicted"/>
<dbReference type="PANTHER" id="PTHR34591">
    <property type="entry name" value="OS03G0653100 PROTEIN-RELATED"/>
    <property type="match status" value="1"/>
</dbReference>
<dbReference type="InterPro" id="IPR036047">
    <property type="entry name" value="F-box-like_dom_sf"/>
</dbReference>
<gene>
    <name evidence="3" type="ORF">URODEC1_LOCUS19089</name>
</gene>
<evidence type="ECO:0000259" key="2">
    <source>
        <dbReference type="PROSITE" id="PS50181"/>
    </source>
</evidence>
<name>A0ABC8X3P8_9POAL</name>
<dbReference type="InterPro" id="IPR001810">
    <property type="entry name" value="F-box_dom"/>
</dbReference>
<dbReference type="Pfam" id="PF00646">
    <property type="entry name" value="F-box"/>
    <property type="match status" value="1"/>
</dbReference>
<dbReference type="SMART" id="SM00256">
    <property type="entry name" value="FBOX"/>
    <property type="match status" value="1"/>
</dbReference>
<feature type="domain" description="F-box" evidence="2">
    <location>
        <begin position="39"/>
        <end position="85"/>
    </location>
</feature>